<proteinExistence type="predicted"/>
<dbReference type="EMBL" id="OY731398">
    <property type="protein sequence ID" value="CAJ1781425.1"/>
    <property type="molecule type" value="Genomic_DNA"/>
</dbReference>
<name>A0AA86RSR7_9FABA</name>
<gene>
    <name evidence="1" type="ORF">AYBTSS11_LOCUS97</name>
</gene>
<protein>
    <submittedName>
        <fullName evidence="1">Uncharacterized protein</fullName>
    </submittedName>
</protein>
<organism evidence="1 2">
    <name type="scientific">Sphenostylis stenocarpa</name>
    <dbReference type="NCBI Taxonomy" id="92480"/>
    <lineage>
        <taxon>Eukaryota</taxon>
        <taxon>Viridiplantae</taxon>
        <taxon>Streptophyta</taxon>
        <taxon>Embryophyta</taxon>
        <taxon>Tracheophyta</taxon>
        <taxon>Spermatophyta</taxon>
        <taxon>Magnoliopsida</taxon>
        <taxon>eudicotyledons</taxon>
        <taxon>Gunneridae</taxon>
        <taxon>Pentapetalae</taxon>
        <taxon>rosids</taxon>
        <taxon>fabids</taxon>
        <taxon>Fabales</taxon>
        <taxon>Fabaceae</taxon>
        <taxon>Papilionoideae</taxon>
        <taxon>50 kb inversion clade</taxon>
        <taxon>NPAAA clade</taxon>
        <taxon>indigoferoid/millettioid clade</taxon>
        <taxon>Phaseoleae</taxon>
        <taxon>Sphenostylis</taxon>
    </lineage>
</organism>
<dbReference type="Gramene" id="rna-AYBTSS11_LOCUS97">
    <property type="protein sequence ID" value="CAJ1781425.1"/>
    <property type="gene ID" value="gene-AYBTSS11_LOCUS97"/>
</dbReference>
<dbReference type="Proteomes" id="UP001189624">
    <property type="component" value="Chromosome 1"/>
</dbReference>
<sequence>MSLQNDYFEECCINASRTLRITISIVEDCFENAMTISKNAAYDSIRENIAPLRRTLRKTALKNAVKTAFEEHCNVERCEDSFEEHCEESFQMIASENASMISLRERSYNVADDRFVEHCGRLFRERCNVVDVASENVSNDLFRITLWMTAFRECCSDHLDDRFEERRTLRKTASKNIAEHCEDYFEECCGRLFRRTLQMIVSQNVTDDRFENAANDRFVERTTLRKTAFR</sequence>
<keyword evidence="2" id="KW-1185">Reference proteome</keyword>
<reference evidence="1" key="1">
    <citation type="submission" date="2023-10" db="EMBL/GenBank/DDBJ databases">
        <authorList>
            <person name="Domelevo Entfellner J.-B."/>
        </authorList>
    </citation>
    <scope>NUCLEOTIDE SEQUENCE</scope>
</reference>
<dbReference type="AlphaFoldDB" id="A0AA86RSR7"/>
<accession>A0AA86RSR7</accession>
<evidence type="ECO:0000313" key="2">
    <source>
        <dbReference type="Proteomes" id="UP001189624"/>
    </source>
</evidence>
<evidence type="ECO:0000313" key="1">
    <source>
        <dbReference type="EMBL" id="CAJ1781425.1"/>
    </source>
</evidence>